<sequence>MRLTTKGQYAVRAMVKLASHRDGEPVSLKDISREEGISLAYLEQLFLKLRKGDIVRSVRGPGGGYVLARAAVDISVGDVIAVVEEPLNPVACLDDDVEACTRADNCITQNIWKGLGDRIKGFLNSISVEDLLSELEEARGGAHMCDVQSK</sequence>
<evidence type="ECO:0000313" key="2">
    <source>
        <dbReference type="EMBL" id="VAW36010.1"/>
    </source>
</evidence>
<organism evidence="2">
    <name type="scientific">hydrothermal vent metagenome</name>
    <dbReference type="NCBI Taxonomy" id="652676"/>
    <lineage>
        <taxon>unclassified sequences</taxon>
        <taxon>metagenomes</taxon>
        <taxon>ecological metagenomes</taxon>
    </lineage>
</organism>
<protein>
    <submittedName>
        <fullName evidence="2">Iron-sulfur cluster regulator IscR</fullName>
    </submittedName>
</protein>
<keyword evidence="1" id="KW-0238">DNA-binding</keyword>
<dbReference type="GO" id="GO:0005829">
    <property type="term" value="C:cytosol"/>
    <property type="evidence" value="ECO:0007669"/>
    <property type="project" value="TreeGrafter"/>
</dbReference>
<name>A0A3B0V548_9ZZZZ</name>
<dbReference type="EMBL" id="UOEZ01000035">
    <property type="protein sequence ID" value="VAW36010.1"/>
    <property type="molecule type" value="Genomic_DNA"/>
</dbReference>
<gene>
    <name evidence="2" type="ORF">MNBD_DELTA02-322</name>
</gene>
<dbReference type="GO" id="GO:0003700">
    <property type="term" value="F:DNA-binding transcription factor activity"/>
    <property type="evidence" value="ECO:0007669"/>
    <property type="project" value="TreeGrafter"/>
</dbReference>
<reference evidence="2" key="1">
    <citation type="submission" date="2018-06" db="EMBL/GenBank/DDBJ databases">
        <authorList>
            <person name="Zhirakovskaya E."/>
        </authorList>
    </citation>
    <scope>NUCLEOTIDE SEQUENCE</scope>
</reference>
<dbReference type="Pfam" id="PF02082">
    <property type="entry name" value="Rrf2"/>
    <property type="match status" value="1"/>
</dbReference>
<dbReference type="GO" id="GO:0003677">
    <property type="term" value="F:DNA binding"/>
    <property type="evidence" value="ECO:0007669"/>
    <property type="project" value="UniProtKB-KW"/>
</dbReference>
<proteinExistence type="predicted"/>
<dbReference type="SUPFAM" id="SSF46785">
    <property type="entry name" value="Winged helix' DNA-binding domain"/>
    <property type="match status" value="1"/>
</dbReference>
<dbReference type="NCBIfam" id="TIGR00738">
    <property type="entry name" value="rrf2_super"/>
    <property type="match status" value="1"/>
</dbReference>
<evidence type="ECO:0000256" key="1">
    <source>
        <dbReference type="ARBA" id="ARBA00023125"/>
    </source>
</evidence>
<dbReference type="Gene3D" id="1.10.10.10">
    <property type="entry name" value="Winged helix-like DNA-binding domain superfamily/Winged helix DNA-binding domain"/>
    <property type="match status" value="1"/>
</dbReference>
<dbReference type="InterPro" id="IPR000944">
    <property type="entry name" value="Tscrpt_reg_Rrf2"/>
</dbReference>
<dbReference type="PROSITE" id="PS51197">
    <property type="entry name" value="HTH_RRF2_2"/>
    <property type="match status" value="1"/>
</dbReference>
<dbReference type="PANTHER" id="PTHR33221:SF5">
    <property type="entry name" value="HTH-TYPE TRANSCRIPTIONAL REGULATOR ISCR"/>
    <property type="match status" value="1"/>
</dbReference>
<dbReference type="InterPro" id="IPR036390">
    <property type="entry name" value="WH_DNA-bd_sf"/>
</dbReference>
<dbReference type="FunFam" id="1.10.10.10:FF:000026">
    <property type="entry name" value="HTH-type transcriptional regulator IscR"/>
    <property type="match status" value="1"/>
</dbReference>
<dbReference type="InterPro" id="IPR036388">
    <property type="entry name" value="WH-like_DNA-bd_sf"/>
</dbReference>
<dbReference type="PANTHER" id="PTHR33221">
    <property type="entry name" value="WINGED HELIX-TURN-HELIX TRANSCRIPTIONAL REGULATOR, RRF2 FAMILY"/>
    <property type="match status" value="1"/>
</dbReference>
<dbReference type="AlphaFoldDB" id="A0A3B0V548"/>
<accession>A0A3B0V548</accession>